<keyword evidence="6 8" id="KW-1133">Transmembrane helix</keyword>
<comment type="subcellular location">
    <subcellularLocation>
        <location evidence="1">Cell inner membrane</location>
        <topology evidence="1">Multi-pass membrane protein</topology>
    </subcellularLocation>
</comment>
<comment type="similarity">
    <text evidence="2">Belongs to the GSP F family.</text>
</comment>
<name>A0A382FCP6_9ZZZZ</name>
<dbReference type="InterPro" id="IPR003004">
    <property type="entry name" value="GspF/PilC"/>
</dbReference>
<dbReference type="InterPro" id="IPR018076">
    <property type="entry name" value="T2SS_GspF_dom"/>
</dbReference>
<dbReference type="EMBL" id="UINC01049098">
    <property type="protein sequence ID" value="SVB60455.1"/>
    <property type="molecule type" value="Genomic_DNA"/>
</dbReference>
<dbReference type="InterPro" id="IPR042094">
    <property type="entry name" value="T2SS_GspF_sf"/>
</dbReference>
<protein>
    <recommendedName>
        <fullName evidence="9">Type II secretion system protein GspF domain-containing protein</fullName>
    </recommendedName>
</protein>
<keyword evidence="3" id="KW-1003">Cell membrane</keyword>
<dbReference type="GO" id="GO:0005886">
    <property type="term" value="C:plasma membrane"/>
    <property type="evidence" value="ECO:0007669"/>
    <property type="project" value="UniProtKB-SubCell"/>
</dbReference>
<evidence type="ECO:0000259" key="9">
    <source>
        <dbReference type="Pfam" id="PF00482"/>
    </source>
</evidence>
<evidence type="ECO:0000256" key="1">
    <source>
        <dbReference type="ARBA" id="ARBA00004429"/>
    </source>
</evidence>
<accession>A0A382FCP6</accession>
<dbReference type="FunFam" id="1.20.81.30:FF:000001">
    <property type="entry name" value="Type II secretion system protein F"/>
    <property type="match status" value="1"/>
</dbReference>
<dbReference type="Gene3D" id="1.20.81.30">
    <property type="entry name" value="Type II secretion system (T2SS), domain F"/>
    <property type="match status" value="2"/>
</dbReference>
<dbReference type="PANTHER" id="PTHR30012">
    <property type="entry name" value="GENERAL SECRETION PATHWAY PROTEIN"/>
    <property type="match status" value="1"/>
</dbReference>
<feature type="transmembrane region" description="Helical" evidence="8">
    <location>
        <begin position="362"/>
        <end position="382"/>
    </location>
</feature>
<gene>
    <name evidence="10" type="ORF">METZ01_LOCUS213309</name>
</gene>
<feature type="domain" description="Type II secretion system protein GspF" evidence="9">
    <location>
        <begin position="263"/>
        <end position="381"/>
    </location>
</feature>
<feature type="domain" description="Type II secretion system protein GspF" evidence="9">
    <location>
        <begin position="53"/>
        <end position="176"/>
    </location>
</feature>
<organism evidence="10">
    <name type="scientific">marine metagenome</name>
    <dbReference type="NCBI Taxonomy" id="408172"/>
    <lineage>
        <taxon>unclassified sequences</taxon>
        <taxon>metagenomes</taxon>
        <taxon>ecological metagenomes</taxon>
    </lineage>
</organism>
<evidence type="ECO:0000313" key="10">
    <source>
        <dbReference type="EMBL" id="SVB60455.1"/>
    </source>
</evidence>
<evidence type="ECO:0000256" key="7">
    <source>
        <dbReference type="ARBA" id="ARBA00023136"/>
    </source>
</evidence>
<dbReference type="Pfam" id="PF00482">
    <property type="entry name" value="T2SSF"/>
    <property type="match status" value="2"/>
</dbReference>
<evidence type="ECO:0000256" key="8">
    <source>
        <dbReference type="SAM" id="Phobius"/>
    </source>
</evidence>
<dbReference type="PANTHER" id="PTHR30012:SF0">
    <property type="entry name" value="TYPE II SECRETION SYSTEM PROTEIN F-RELATED"/>
    <property type="match status" value="1"/>
</dbReference>
<keyword evidence="4" id="KW-0997">Cell inner membrane</keyword>
<feature type="transmembrane region" description="Helical" evidence="8">
    <location>
        <begin position="207"/>
        <end position="223"/>
    </location>
</feature>
<dbReference type="GO" id="GO:0015628">
    <property type="term" value="P:protein secretion by the type II secretion system"/>
    <property type="evidence" value="ECO:0007669"/>
    <property type="project" value="TreeGrafter"/>
</dbReference>
<reference evidence="10" key="1">
    <citation type="submission" date="2018-05" db="EMBL/GenBank/DDBJ databases">
        <authorList>
            <person name="Lanie J.A."/>
            <person name="Ng W.-L."/>
            <person name="Kazmierczak K.M."/>
            <person name="Andrzejewski T.M."/>
            <person name="Davidsen T.M."/>
            <person name="Wayne K.J."/>
            <person name="Tettelin H."/>
            <person name="Glass J.I."/>
            <person name="Rusch D."/>
            <person name="Podicherti R."/>
            <person name="Tsui H.-C.T."/>
            <person name="Winkler M.E."/>
        </authorList>
    </citation>
    <scope>NUCLEOTIDE SEQUENCE</scope>
</reference>
<sequence length="390" mass="42914">NEHEATYLVRKNQVIIYSVESSEKEKSIKNIFANLIPNEESVKNIKQKDVLLFTKKLATMVKAGLPVVDTLSLLGDQMENKAFKKVLKQIHLDIESGNSVSVSFSKYDKLFGNIYVNLVKAGEASGKLDTFLSKLVENLEKTEKIRANIKSALFYPVILLVVSLGVIAIMLIYVVPIFVELFASVGGELPALTQMIMSASDYVSDPIRGGGTFVGIAVGLYILRKQVQANYNLRKKYHRMLLKMPLVGDLIIKSGLSKIGMILGNLSAAGVPLIEALEISTTSTDNIPLTEAMNNVKLGVFSGSPLSELFDKEVIIPSTFGQMTKVGEETGNMEEMFESISGYYQEELDNAVQRLTAMLEPIMIVFMGGTIGFIIIAMYLPIFQMGQMVG</sequence>
<evidence type="ECO:0000256" key="3">
    <source>
        <dbReference type="ARBA" id="ARBA00022475"/>
    </source>
</evidence>
<feature type="non-terminal residue" evidence="10">
    <location>
        <position position="1"/>
    </location>
</feature>
<dbReference type="AlphaFoldDB" id="A0A382FCP6"/>
<evidence type="ECO:0000256" key="2">
    <source>
        <dbReference type="ARBA" id="ARBA00005745"/>
    </source>
</evidence>
<feature type="transmembrane region" description="Helical" evidence="8">
    <location>
        <begin position="153"/>
        <end position="179"/>
    </location>
</feature>
<keyword evidence="7 8" id="KW-0472">Membrane</keyword>
<evidence type="ECO:0000256" key="4">
    <source>
        <dbReference type="ARBA" id="ARBA00022519"/>
    </source>
</evidence>
<evidence type="ECO:0000256" key="5">
    <source>
        <dbReference type="ARBA" id="ARBA00022692"/>
    </source>
</evidence>
<dbReference type="PRINTS" id="PR00812">
    <property type="entry name" value="BCTERIALGSPF"/>
</dbReference>
<evidence type="ECO:0000256" key="6">
    <source>
        <dbReference type="ARBA" id="ARBA00022989"/>
    </source>
</evidence>
<keyword evidence="5 8" id="KW-0812">Transmembrane</keyword>
<proteinExistence type="inferred from homology"/>